<dbReference type="AlphaFoldDB" id="A0A645CBI4"/>
<sequence length="56" mass="6475">MHAFNVRNIFDRFQRHNHLDSSAIGIGNDISRACQRIFGIHFGHHQRNIVVHPESA</sequence>
<gene>
    <name evidence="1" type="ORF">SDC9_121271</name>
</gene>
<dbReference type="EMBL" id="VSSQ01025863">
    <property type="protein sequence ID" value="MPM74285.1"/>
    <property type="molecule type" value="Genomic_DNA"/>
</dbReference>
<evidence type="ECO:0000313" key="1">
    <source>
        <dbReference type="EMBL" id="MPM74285.1"/>
    </source>
</evidence>
<protein>
    <submittedName>
        <fullName evidence="1">Uncharacterized protein</fullName>
    </submittedName>
</protein>
<accession>A0A645CBI4</accession>
<name>A0A645CBI4_9ZZZZ</name>
<organism evidence="1">
    <name type="scientific">bioreactor metagenome</name>
    <dbReference type="NCBI Taxonomy" id="1076179"/>
    <lineage>
        <taxon>unclassified sequences</taxon>
        <taxon>metagenomes</taxon>
        <taxon>ecological metagenomes</taxon>
    </lineage>
</organism>
<comment type="caution">
    <text evidence="1">The sequence shown here is derived from an EMBL/GenBank/DDBJ whole genome shotgun (WGS) entry which is preliminary data.</text>
</comment>
<reference evidence="1" key="1">
    <citation type="submission" date="2019-08" db="EMBL/GenBank/DDBJ databases">
        <authorList>
            <person name="Kucharzyk K."/>
            <person name="Murdoch R.W."/>
            <person name="Higgins S."/>
            <person name="Loffler F."/>
        </authorList>
    </citation>
    <scope>NUCLEOTIDE SEQUENCE</scope>
</reference>
<proteinExistence type="predicted"/>